<evidence type="ECO:0000256" key="7">
    <source>
        <dbReference type="PIRSR" id="PIRSR630616-2"/>
    </source>
</evidence>
<dbReference type="CDD" id="cd00060">
    <property type="entry name" value="FHA"/>
    <property type="match status" value="1"/>
</dbReference>
<evidence type="ECO:0000256" key="9">
    <source>
        <dbReference type="PROSITE-ProRule" id="PRU10141"/>
    </source>
</evidence>
<dbReference type="SMART" id="SM00220">
    <property type="entry name" value="S_TKc"/>
    <property type="match status" value="1"/>
</dbReference>
<feature type="binding site" evidence="7">
    <location>
        <begin position="919"/>
        <end position="920"/>
    </location>
    <ligand>
        <name>ATP</name>
        <dbReference type="ChEBI" id="CHEBI:30616"/>
    </ligand>
</feature>
<dbReference type="EMBL" id="BEYU01000059">
    <property type="protein sequence ID" value="GBG29476.1"/>
    <property type="molecule type" value="Genomic_DNA"/>
</dbReference>
<evidence type="ECO:0000256" key="2">
    <source>
        <dbReference type="ARBA" id="ARBA00022679"/>
    </source>
</evidence>
<feature type="active site" description="Proton acceptor" evidence="6">
    <location>
        <position position="915"/>
    </location>
</feature>
<feature type="domain" description="FHA" evidence="12">
    <location>
        <begin position="650"/>
        <end position="699"/>
    </location>
</feature>
<dbReference type="CDD" id="cd05117">
    <property type="entry name" value="STKc_CAMK"/>
    <property type="match status" value="1"/>
</dbReference>
<dbReference type="OrthoDB" id="74764at2759"/>
<dbReference type="Pfam" id="PF00498">
    <property type="entry name" value="FHA"/>
    <property type="match status" value="1"/>
</dbReference>
<dbReference type="AlphaFoldDB" id="A0A2R5GEX8"/>
<feature type="compositionally biased region" description="Low complexity" evidence="10">
    <location>
        <begin position="48"/>
        <end position="68"/>
    </location>
</feature>
<dbReference type="PROSITE" id="PS00108">
    <property type="entry name" value="PROTEIN_KINASE_ST"/>
    <property type="match status" value="1"/>
</dbReference>
<dbReference type="PROSITE" id="PS00107">
    <property type="entry name" value="PROTEIN_KINASE_ATP"/>
    <property type="match status" value="1"/>
</dbReference>
<reference evidence="14 15" key="1">
    <citation type="submission" date="2017-12" db="EMBL/GenBank/DDBJ databases">
        <title>Sequencing, de novo assembly and annotation of complete genome of a new Thraustochytrid species, strain FCC1311.</title>
        <authorList>
            <person name="Sedici K."/>
            <person name="Godart F."/>
            <person name="Aiese Cigliano R."/>
            <person name="Sanseverino W."/>
            <person name="Barakat M."/>
            <person name="Ortet P."/>
            <person name="Marechal E."/>
            <person name="Cagnac O."/>
            <person name="Amato A."/>
        </authorList>
    </citation>
    <scope>NUCLEOTIDE SEQUENCE [LARGE SCALE GENOMIC DNA]</scope>
</reference>
<dbReference type="Proteomes" id="UP000241890">
    <property type="component" value="Unassembled WGS sequence"/>
</dbReference>
<dbReference type="InterPro" id="IPR000719">
    <property type="entry name" value="Prot_kinase_dom"/>
</dbReference>
<feature type="binding site" evidence="7 9">
    <location>
        <position position="820"/>
    </location>
    <ligand>
        <name>ATP</name>
        <dbReference type="ChEBI" id="CHEBI:30616"/>
    </ligand>
</feature>
<dbReference type="PROSITE" id="PS50006">
    <property type="entry name" value="FHA_DOMAIN"/>
    <property type="match status" value="1"/>
</dbReference>
<feature type="transmembrane region" description="Helical" evidence="11">
    <location>
        <begin position="426"/>
        <end position="449"/>
    </location>
</feature>
<feature type="compositionally biased region" description="Low complexity" evidence="10">
    <location>
        <begin position="1072"/>
        <end position="1087"/>
    </location>
</feature>
<feature type="cross-link" description="Glycyl lysine isopeptide (Lys-Gly) (interchain with G-Cter in SUMO2)" evidence="8">
    <location>
        <position position="917"/>
    </location>
</feature>
<dbReference type="InterPro" id="IPR000253">
    <property type="entry name" value="FHA_dom"/>
</dbReference>
<feature type="transmembrane region" description="Helical" evidence="11">
    <location>
        <begin position="348"/>
        <end position="369"/>
    </location>
</feature>
<dbReference type="Pfam" id="PF00069">
    <property type="entry name" value="Pkinase"/>
    <property type="match status" value="1"/>
</dbReference>
<evidence type="ECO:0000256" key="8">
    <source>
        <dbReference type="PIRSR" id="PIRSR630616-3"/>
    </source>
</evidence>
<dbReference type="Gene3D" id="1.10.510.10">
    <property type="entry name" value="Transferase(Phosphotransferase) domain 1"/>
    <property type="match status" value="1"/>
</dbReference>
<dbReference type="PANTHER" id="PTHR24350">
    <property type="entry name" value="SERINE/THREONINE-PROTEIN KINASE IAL-RELATED"/>
    <property type="match status" value="1"/>
</dbReference>
<evidence type="ECO:0000256" key="5">
    <source>
        <dbReference type="ARBA" id="ARBA00022840"/>
    </source>
</evidence>
<dbReference type="PROSITE" id="PS50011">
    <property type="entry name" value="PROTEIN_KINASE_DOM"/>
    <property type="match status" value="1"/>
</dbReference>
<feature type="binding site" evidence="7">
    <location>
        <position position="936"/>
    </location>
    <ligand>
        <name>ATP</name>
        <dbReference type="ChEBI" id="CHEBI:30616"/>
    </ligand>
</feature>
<dbReference type="GO" id="GO:0005524">
    <property type="term" value="F:ATP binding"/>
    <property type="evidence" value="ECO:0007669"/>
    <property type="project" value="UniProtKB-UniRule"/>
</dbReference>
<evidence type="ECO:0000256" key="10">
    <source>
        <dbReference type="SAM" id="MobiDB-lite"/>
    </source>
</evidence>
<keyword evidence="15" id="KW-1185">Reference proteome</keyword>
<dbReference type="InterPro" id="IPR008271">
    <property type="entry name" value="Ser/Thr_kinase_AS"/>
</dbReference>
<evidence type="ECO:0000259" key="13">
    <source>
        <dbReference type="PROSITE" id="PS50011"/>
    </source>
</evidence>
<evidence type="ECO:0000313" key="14">
    <source>
        <dbReference type="EMBL" id="GBG29476.1"/>
    </source>
</evidence>
<evidence type="ECO:0000256" key="1">
    <source>
        <dbReference type="ARBA" id="ARBA00022527"/>
    </source>
</evidence>
<dbReference type="InParanoid" id="A0A2R5GEX8"/>
<proteinExistence type="predicted"/>
<dbReference type="SUPFAM" id="SSF56112">
    <property type="entry name" value="Protein kinase-like (PK-like)"/>
    <property type="match status" value="1"/>
</dbReference>
<feature type="region of interest" description="Disordered" evidence="10">
    <location>
        <begin position="1052"/>
        <end position="1149"/>
    </location>
</feature>
<evidence type="ECO:0000313" key="15">
    <source>
        <dbReference type="Proteomes" id="UP000241890"/>
    </source>
</evidence>
<comment type="caution">
    <text evidence="14">The sequence shown here is derived from an EMBL/GenBank/DDBJ whole genome shotgun (WGS) entry which is preliminary data.</text>
</comment>
<feature type="domain" description="Protein kinase" evidence="13">
    <location>
        <begin position="791"/>
        <end position="1051"/>
    </location>
</feature>
<protein>
    <submittedName>
        <fullName evidence="14">Protein kinase, putative</fullName>
    </submittedName>
</protein>
<evidence type="ECO:0000259" key="12">
    <source>
        <dbReference type="PROSITE" id="PS50006"/>
    </source>
</evidence>
<evidence type="ECO:0000256" key="4">
    <source>
        <dbReference type="ARBA" id="ARBA00022777"/>
    </source>
</evidence>
<dbReference type="SUPFAM" id="SSF49879">
    <property type="entry name" value="SMAD/FHA domain"/>
    <property type="match status" value="1"/>
</dbReference>
<dbReference type="GO" id="GO:0004674">
    <property type="term" value="F:protein serine/threonine kinase activity"/>
    <property type="evidence" value="ECO:0007669"/>
    <property type="project" value="UniProtKB-KW"/>
</dbReference>
<gene>
    <name evidence="14" type="ORF">FCC1311_056972</name>
</gene>
<keyword evidence="11" id="KW-1133">Transmembrane helix</keyword>
<dbReference type="InterPro" id="IPR011009">
    <property type="entry name" value="Kinase-like_dom_sf"/>
</dbReference>
<feature type="compositionally biased region" description="Basic and acidic residues" evidence="10">
    <location>
        <begin position="1133"/>
        <end position="1142"/>
    </location>
</feature>
<feature type="compositionally biased region" description="Polar residues" evidence="10">
    <location>
        <begin position="1088"/>
        <end position="1098"/>
    </location>
</feature>
<evidence type="ECO:0000256" key="3">
    <source>
        <dbReference type="ARBA" id="ARBA00022741"/>
    </source>
</evidence>
<keyword evidence="3 7" id="KW-0547">Nucleotide-binding</keyword>
<dbReference type="SMART" id="SM00240">
    <property type="entry name" value="FHA"/>
    <property type="match status" value="1"/>
</dbReference>
<dbReference type="InterPro" id="IPR030616">
    <property type="entry name" value="Aur-like"/>
</dbReference>
<keyword evidence="1" id="KW-0723">Serine/threonine-protein kinase</keyword>
<dbReference type="Gene3D" id="2.60.200.20">
    <property type="match status" value="1"/>
</dbReference>
<feature type="region of interest" description="Disordered" evidence="10">
    <location>
        <begin position="47"/>
        <end position="73"/>
    </location>
</feature>
<accession>A0A2R5GEX8</accession>
<evidence type="ECO:0000256" key="11">
    <source>
        <dbReference type="SAM" id="Phobius"/>
    </source>
</evidence>
<keyword evidence="2" id="KW-0808">Transferase</keyword>
<dbReference type="InterPro" id="IPR008984">
    <property type="entry name" value="SMAD_FHA_dom_sf"/>
</dbReference>
<keyword evidence="11" id="KW-0472">Membrane</keyword>
<dbReference type="InterPro" id="IPR017441">
    <property type="entry name" value="Protein_kinase_ATP_BS"/>
</dbReference>
<organism evidence="14 15">
    <name type="scientific">Hondaea fermentalgiana</name>
    <dbReference type="NCBI Taxonomy" id="2315210"/>
    <lineage>
        <taxon>Eukaryota</taxon>
        <taxon>Sar</taxon>
        <taxon>Stramenopiles</taxon>
        <taxon>Bigyra</taxon>
        <taxon>Labyrinthulomycetes</taxon>
        <taxon>Thraustochytrida</taxon>
        <taxon>Thraustochytriidae</taxon>
        <taxon>Hondaea</taxon>
    </lineage>
</organism>
<keyword evidence="11" id="KW-0812">Transmembrane</keyword>
<evidence type="ECO:0000256" key="6">
    <source>
        <dbReference type="PIRSR" id="PIRSR630616-1"/>
    </source>
</evidence>
<name>A0A2R5GEX8_9STRA</name>
<sequence>MAVETPEAASPRVTSAVQNKKIVSKVEEALAKRPLVREKLLAREQARARAVSTSVSSGSTAASSSTPSDNDDDDVAAAAAAAFTPSVAPTQEERHDLQNERRPVLAQLCVSELAVRGLTLTAHHEAYLAISLENACKTTQRFPELNANDDGDAFRYGDEAMELDVTDVEADLVIALFSKPTPDPGLPDTCIGKVVVSLSRLYADSSFRKLLSQRGNHYELDAWFEFYPLEASQTRFELAIPGVSGLKRPPASLGQLHVRLDLDVHPGYPLVLCALLNPPFRPRDQIETSEGNSCPKHIKFGELRLRALVASVQVLLETLQSVRNWDRPNVSGFVLAWHIHVCLFAPCWQIPILVALLFVALTIVFPYAAPVEPPLIFDDQTPTSRTEDARKAKAEEESLADLEAMLNTGAFHAERLFNAFNWTDKLVSIAACIAVVHAGLAASLLAFLLRTICTHCLSLHKLAFVAGVLFMCPQITSRLHAKLESSPKPLTAAPSKTPAARRYFSTALQLLANLRARVLDAHELVHRRIAATQELACVEPNGEPQPLVPDLIAPPFRVPDTRTAGLPSRNPPFSIMARSMLMMDVDEGITGTQPLNASQEEDDELESDGVWGRLVHTERSALYQAPPPQSRRPGQPKMEIGAVDVKGDTFKIGRGEFMDLPLKDVSVSLEHCILERQGGTVFISDNQSSNGTYVLGKRLKRQQRKELKNGDVFSLVRSRPSSAVREWYEFCFEKIGSSAQHEDEMNRLRFAQRVAQGDGPRGAVPDALMVSSSGDSGMAAAMQCEEFVENYTLINKLGEGGHASVYRVQGKRTGKSYALKVIDKRQFGHGSGSLKDLTNEALIMRNLKHPGIIELKNIFSTDRALFLIMELVHGGELFDRIVNMGKYPENRARGLVRNILQAVAYLHDLDIVHRDLKPENILMTSPHSDIDIKLADFGLAKEEKKGRRTLCGTVGYAAPEVLRRQQSELGLGTYGKEADMWSLGVTVYIILAGTPPFPEGSTSHDEQFRALRRAAEFRAMSPILQDFILGMLEVDGKKRLTVHQALRHPWLKQEADPPMAPPMAPPETRRLASSSVAPVSSSASQVPTGSQEPCATSDTHGRGVQGPIESHPYPPPHPFHDRSNRPNSGDSTDAAHAKRKVDVAAPYGRPAVKLVKIRSDDSLL</sequence>
<dbReference type="FunFam" id="1.10.510.10:FF:000571">
    <property type="entry name" value="Maternal embryonic leucine zipper kinase"/>
    <property type="match status" value="1"/>
</dbReference>
<keyword evidence="5 7" id="KW-0067">ATP-binding</keyword>
<keyword evidence="4 14" id="KW-0418">Kinase</keyword>